<evidence type="ECO:0000256" key="2">
    <source>
        <dbReference type="ARBA" id="ARBA00022679"/>
    </source>
</evidence>
<evidence type="ECO:0000256" key="7">
    <source>
        <dbReference type="ARBA" id="ARBA00022801"/>
    </source>
</evidence>
<evidence type="ECO:0000256" key="3">
    <source>
        <dbReference type="ARBA" id="ARBA00022695"/>
    </source>
</evidence>
<dbReference type="SUPFAM" id="SSF56672">
    <property type="entry name" value="DNA/RNA polymerases"/>
    <property type="match status" value="1"/>
</dbReference>
<dbReference type="GO" id="GO:0004519">
    <property type="term" value="F:endonuclease activity"/>
    <property type="evidence" value="ECO:0007669"/>
    <property type="project" value="UniProtKB-KW"/>
</dbReference>
<comment type="caution">
    <text evidence="10">The sequence shown here is derived from an EMBL/GenBank/DDBJ whole genome shotgun (WGS) entry which is preliminary data.</text>
</comment>
<protein>
    <recommendedName>
        <fullName evidence="9">Reverse transcriptase RNase H-like domain-containing protein</fullName>
    </recommendedName>
</protein>
<feature type="domain" description="Reverse transcriptase RNase H-like" evidence="9">
    <location>
        <begin position="34"/>
        <end position="93"/>
    </location>
</feature>
<dbReference type="InterPro" id="IPR043502">
    <property type="entry name" value="DNA/RNA_pol_sf"/>
</dbReference>
<dbReference type="Proteomes" id="UP000257109">
    <property type="component" value="Unassembled WGS sequence"/>
</dbReference>
<gene>
    <name evidence="10" type="ORF">CR513_57832</name>
</gene>
<keyword evidence="6" id="KW-0255">Endonuclease</keyword>
<dbReference type="PANTHER" id="PTHR33064">
    <property type="entry name" value="POL PROTEIN"/>
    <property type="match status" value="1"/>
</dbReference>
<keyword evidence="7" id="KW-0378">Hydrolase</keyword>
<dbReference type="GO" id="GO:0006508">
    <property type="term" value="P:proteolysis"/>
    <property type="evidence" value="ECO:0007669"/>
    <property type="project" value="UniProtKB-KW"/>
</dbReference>
<evidence type="ECO:0000256" key="1">
    <source>
        <dbReference type="ARBA" id="ARBA00022670"/>
    </source>
</evidence>
<dbReference type="GO" id="GO:0003964">
    <property type="term" value="F:RNA-directed DNA polymerase activity"/>
    <property type="evidence" value="ECO:0007669"/>
    <property type="project" value="UniProtKB-KW"/>
</dbReference>
<name>A0A371ECH7_MUCPR</name>
<sequence length="132" mass="15682">MIAKIVRISKLCKILETKTSLIVEIDVSIINYGGIYKTIRYHSRIWNSIQQKYSIIKKEILFIILYITKSQGDLFSKKFFVRTNCKAALSIQFKSIIITTQKFKLHYFQKQKSLKSFQIKIEIRICINYDLY</sequence>
<evidence type="ECO:0000256" key="4">
    <source>
        <dbReference type="ARBA" id="ARBA00022722"/>
    </source>
</evidence>
<reference evidence="10" key="1">
    <citation type="submission" date="2018-05" db="EMBL/GenBank/DDBJ databases">
        <title>Draft genome of Mucuna pruriens seed.</title>
        <authorList>
            <person name="Nnadi N.E."/>
            <person name="Vos R."/>
            <person name="Hasami M.H."/>
            <person name="Devisetty U.K."/>
            <person name="Aguiy J.C."/>
        </authorList>
    </citation>
    <scope>NUCLEOTIDE SEQUENCE [LARGE SCALE GENOMIC DNA]</scope>
    <source>
        <strain evidence="10">JCA_2017</strain>
    </source>
</reference>
<evidence type="ECO:0000313" key="10">
    <source>
        <dbReference type="EMBL" id="RDX63709.1"/>
    </source>
</evidence>
<dbReference type="GO" id="GO:0004190">
    <property type="term" value="F:aspartic-type endopeptidase activity"/>
    <property type="evidence" value="ECO:0007669"/>
    <property type="project" value="UniProtKB-KW"/>
</dbReference>
<proteinExistence type="predicted"/>
<keyword evidence="5" id="KW-0064">Aspartyl protease</keyword>
<dbReference type="InterPro" id="IPR051320">
    <property type="entry name" value="Viral_Replic_Matur_Polypro"/>
</dbReference>
<keyword evidence="4" id="KW-0540">Nuclease</keyword>
<evidence type="ECO:0000256" key="6">
    <source>
        <dbReference type="ARBA" id="ARBA00022759"/>
    </source>
</evidence>
<evidence type="ECO:0000259" key="9">
    <source>
        <dbReference type="Pfam" id="PF17917"/>
    </source>
</evidence>
<dbReference type="PANTHER" id="PTHR33064:SF37">
    <property type="entry name" value="RIBONUCLEASE H"/>
    <property type="match status" value="1"/>
</dbReference>
<keyword evidence="2" id="KW-0808">Transferase</keyword>
<evidence type="ECO:0000256" key="5">
    <source>
        <dbReference type="ARBA" id="ARBA00022750"/>
    </source>
</evidence>
<keyword evidence="3" id="KW-0548">Nucleotidyltransferase</keyword>
<feature type="non-terminal residue" evidence="10">
    <location>
        <position position="1"/>
    </location>
</feature>
<keyword evidence="8" id="KW-0695">RNA-directed DNA polymerase</keyword>
<keyword evidence="1" id="KW-0645">Protease</keyword>
<evidence type="ECO:0000256" key="8">
    <source>
        <dbReference type="ARBA" id="ARBA00022918"/>
    </source>
</evidence>
<evidence type="ECO:0000313" key="11">
    <source>
        <dbReference type="Proteomes" id="UP000257109"/>
    </source>
</evidence>
<dbReference type="Pfam" id="PF17917">
    <property type="entry name" value="RT_RNaseH"/>
    <property type="match status" value="1"/>
</dbReference>
<keyword evidence="11" id="KW-1185">Reference proteome</keyword>
<dbReference type="EMBL" id="QJKJ01014749">
    <property type="protein sequence ID" value="RDX63709.1"/>
    <property type="molecule type" value="Genomic_DNA"/>
</dbReference>
<accession>A0A371ECH7</accession>
<dbReference type="InterPro" id="IPR041373">
    <property type="entry name" value="RT_RNaseH"/>
</dbReference>
<dbReference type="AlphaFoldDB" id="A0A371ECH7"/>
<organism evidence="10 11">
    <name type="scientific">Mucuna pruriens</name>
    <name type="common">Velvet bean</name>
    <name type="synonym">Dolichos pruriens</name>
    <dbReference type="NCBI Taxonomy" id="157652"/>
    <lineage>
        <taxon>Eukaryota</taxon>
        <taxon>Viridiplantae</taxon>
        <taxon>Streptophyta</taxon>
        <taxon>Embryophyta</taxon>
        <taxon>Tracheophyta</taxon>
        <taxon>Spermatophyta</taxon>
        <taxon>Magnoliopsida</taxon>
        <taxon>eudicotyledons</taxon>
        <taxon>Gunneridae</taxon>
        <taxon>Pentapetalae</taxon>
        <taxon>rosids</taxon>
        <taxon>fabids</taxon>
        <taxon>Fabales</taxon>
        <taxon>Fabaceae</taxon>
        <taxon>Papilionoideae</taxon>
        <taxon>50 kb inversion clade</taxon>
        <taxon>NPAAA clade</taxon>
        <taxon>indigoferoid/millettioid clade</taxon>
        <taxon>Phaseoleae</taxon>
        <taxon>Mucuna</taxon>
    </lineage>
</organism>